<evidence type="ECO:0000313" key="7">
    <source>
        <dbReference type="Proteomes" id="UP000239203"/>
    </source>
</evidence>
<dbReference type="SUPFAM" id="SSF48498">
    <property type="entry name" value="Tetracyclin repressor-like, C-terminal domain"/>
    <property type="match status" value="1"/>
</dbReference>
<organism evidence="6 7">
    <name type="scientific">Actinokineospora auranticolor</name>
    <dbReference type="NCBI Taxonomy" id="155976"/>
    <lineage>
        <taxon>Bacteria</taxon>
        <taxon>Bacillati</taxon>
        <taxon>Actinomycetota</taxon>
        <taxon>Actinomycetes</taxon>
        <taxon>Pseudonocardiales</taxon>
        <taxon>Pseudonocardiaceae</taxon>
        <taxon>Actinokineospora</taxon>
    </lineage>
</organism>
<gene>
    <name evidence="6" type="ORF">CLV40_114121</name>
</gene>
<proteinExistence type="predicted"/>
<dbReference type="Gene3D" id="1.10.357.10">
    <property type="entry name" value="Tetracycline Repressor, domain 2"/>
    <property type="match status" value="1"/>
</dbReference>
<evidence type="ECO:0000256" key="2">
    <source>
        <dbReference type="ARBA" id="ARBA00023125"/>
    </source>
</evidence>
<sequence>MTKQARAERSRAALLRAAAELLRRDGYQATGMVAVAGAVGMTKGGLYFHFPSKDDLCDAVQASAVDTLANWLADHPSTGVQRVIDLTHALSRWLVAEPEVGASFRMAHEVAGHRFRVFLEAWVAAVRAELARAGNIAVPVDTAAALVSALSVGAEALGPDTSGRLGDMWAVVLPELVRGTVDHLRVDGTGAPVSR</sequence>
<evidence type="ECO:0000313" key="6">
    <source>
        <dbReference type="EMBL" id="PPK65469.1"/>
    </source>
</evidence>
<dbReference type="PROSITE" id="PS50977">
    <property type="entry name" value="HTH_TETR_2"/>
    <property type="match status" value="1"/>
</dbReference>
<dbReference type="GO" id="GO:0000976">
    <property type="term" value="F:transcription cis-regulatory region binding"/>
    <property type="evidence" value="ECO:0007669"/>
    <property type="project" value="TreeGrafter"/>
</dbReference>
<dbReference type="EMBL" id="PTIX01000014">
    <property type="protein sequence ID" value="PPK65469.1"/>
    <property type="molecule type" value="Genomic_DNA"/>
</dbReference>
<comment type="caution">
    <text evidence="6">The sequence shown here is derived from an EMBL/GenBank/DDBJ whole genome shotgun (WGS) entry which is preliminary data.</text>
</comment>
<dbReference type="SUPFAM" id="SSF46689">
    <property type="entry name" value="Homeodomain-like"/>
    <property type="match status" value="1"/>
</dbReference>
<feature type="domain" description="HTH tetR-type" evidence="5">
    <location>
        <begin position="8"/>
        <end position="68"/>
    </location>
</feature>
<evidence type="ECO:0000259" key="5">
    <source>
        <dbReference type="PROSITE" id="PS50977"/>
    </source>
</evidence>
<keyword evidence="3" id="KW-0804">Transcription</keyword>
<protein>
    <submittedName>
        <fullName evidence="6">AcrR family transcriptional regulator</fullName>
    </submittedName>
</protein>
<dbReference type="GO" id="GO:0003700">
    <property type="term" value="F:DNA-binding transcription factor activity"/>
    <property type="evidence" value="ECO:0007669"/>
    <property type="project" value="TreeGrafter"/>
</dbReference>
<evidence type="ECO:0000256" key="1">
    <source>
        <dbReference type="ARBA" id="ARBA00023015"/>
    </source>
</evidence>
<keyword evidence="1" id="KW-0805">Transcription regulation</keyword>
<dbReference type="InterPro" id="IPR036271">
    <property type="entry name" value="Tet_transcr_reg_TetR-rel_C_sf"/>
</dbReference>
<dbReference type="Pfam" id="PF00440">
    <property type="entry name" value="TetR_N"/>
    <property type="match status" value="1"/>
</dbReference>
<accession>A0A2S6GJT1</accession>
<keyword evidence="7" id="KW-1185">Reference proteome</keyword>
<feature type="DNA-binding region" description="H-T-H motif" evidence="4">
    <location>
        <begin position="31"/>
        <end position="50"/>
    </location>
</feature>
<dbReference type="PRINTS" id="PR00455">
    <property type="entry name" value="HTHTETR"/>
</dbReference>
<keyword evidence="2 4" id="KW-0238">DNA-binding</keyword>
<dbReference type="Proteomes" id="UP000239203">
    <property type="component" value="Unassembled WGS sequence"/>
</dbReference>
<name>A0A2S6GJT1_9PSEU</name>
<dbReference type="InterPro" id="IPR050109">
    <property type="entry name" value="HTH-type_TetR-like_transc_reg"/>
</dbReference>
<dbReference type="AlphaFoldDB" id="A0A2S6GJT1"/>
<dbReference type="InterPro" id="IPR009057">
    <property type="entry name" value="Homeodomain-like_sf"/>
</dbReference>
<evidence type="ECO:0000256" key="3">
    <source>
        <dbReference type="ARBA" id="ARBA00023163"/>
    </source>
</evidence>
<reference evidence="6 7" key="1">
    <citation type="submission" date="2018-02" db="EMBL/GenBank/DDBJ databases">
        <title>Genomic Encyclopedia of Archaeal and Bacterial Type Strains, Phase II (KMG-II): from individual species to whole genera.</title>
        <authorList>
            <person name="Goeker M."/>
        </authorList>
    </citation>
    <scope>NUCLEOTIDE SEQUENCE [LARGE SCALE GENOMIC DNA]</scope>
    <source>
        <strain evidence="6 7">YU 961-1</strain>
    </source>
</reference>
<evidence type="ECO:0000256" key="4">
    <source>
        <dbReference type="PROSITE-ProRule" id="PRU00335"/>
    </source>
</evidence>
<dbReference type="PANTHER" id="PTHR30055:SF234">
    <property type="entry name" value="HTH-TYPE TRANSCRIPTIONAL REGULATOR BETI"/>
    <property type="match status" value="1"/>
</dbReference>
<dbReference type="RefSeq" id="WP_104481226.1">
    <property type="nucleotide sequence ID" value="NZ_CP154825.1"/>
</dbReference>
<dbReference type="InterPro" id="IPR001647">
    <property type="entry name" value="HTH_TetR"/>
</dbReference>
<dbReference type="PANTHER" id="PTHR30055">
    <property type="entry name" value="HTH-TYPE TRANSCRIPTIONAL REGULATOR RUTR"/>
    <property type="match status" value="1"/>
</dbReference>